<evidence type="ECO:0000259" key="1">
    <source>
        <dbReference type="Pfam" id="PF11835"/>
    </source>
</evidence>
<keyword evidence="3" id="KW-1185">Reference proteome</keyword>
<dbReference type="SUPFAM" id="SSF54928">
    <property type="entry name" value="RNA-binding domain, RBD"/>
    <property type="match status" value="1"/>
</dbReference>
<dbReference type="CDD" id="cd12422">
    <property type="entry name" value="RRM2_PTBP1_hnRNPL_like"/>
    <property type="match status" value="1"/>
</dbReference>
<dbReference type="Proteomes" id="UP000026960">
    <property type="component" value="Chromosome 4"/>
</dbReference>
<dbReference type="EnsemblPlants" id="OBART04G07080.1">
    <property type="protein sequence ID" value="OBART04G07080.1"/>
    <property type="gene ID" value="OBART04G07080"/>
</dbReference>
<proteinExistence type="predicted"/>
<sequence length="254" mass="27274">MPSKLGGDATTALHVQVSHLIYPVTGEVLHQVYDPYGALEVHILVTDTWHAEAVVWFLASCDVERARAASHGRNIYDGGCLLDAQQSQPCLRYGAEVTHTMCSTYGPGCTTTKPGADSMPAAPEHVFPATTASYVPSISSAAMVTPVPFNETKEVEADMGKVEDKSEKTFHDLCVEIKDMINQMLETHCNSKVEPIVGNDSSVVAVVPCSVTNSVPIALEVSQEIDADEGDGDDLAREEDCVEKTAVGPRNIEL</sequence>
<evidence type="ECO:0000313" key="2">
    <source>
        <dbReference type="EnsemblPlants" id="OBART04G07080.1"/>
    </source>
</evidence>
<dbReference type="Pfam" id="PF11835">
    <property type="entry name" value="RRM_8"/>
    <property type="match status" value="1"/>
</dbReference>
<dbReference type="AlphaFoldDB" id="A0A0D3FU15"/>
<name>A0A0D3FU15_9ORYZ</name>
<dbReference type="InterPro" id="IPR035979">
    <property type="entry name" value="RBD_domain_sf"/>
</dbReference>
<evidence type="ECO:0000313" key="3">
    <source>
        <dbReference type="Proteomes" id="UP000026960"/>
    </source>
</evidence>
<dbReference type="eggNOG" id="KOG1190">
    <property type="taxonomic scope" value="Eukaryota"/>
</dbReference>
<dbReference type="PaxDb" id="65489-OBART04G07080.1"/>
<dbReference type="GO" id="GO:0003676">
    <property type="term" value="F:nucleic acid binding"/>
    <property type="evidence" value="ECO:0007669"/>
    <property type="project" value="InterPro"/>
</dbReference>
<dbReference type="STRING" id="65489.A0A0D3FU15"/>
<feature type="domain" description="PTBP1-like RNA recognition motif 2" evidence="1">
    <location>
        <begin position="1"/>
        <end position="89"/>
    </location>
</feature>
<reference evidence="2" key="1">
    <citation type="journal article" date="2009" name="Rice">
        <title>De Novo Next Generation Sequencing of Plant Genomes.</title>
        <authorList>
            <person name="Rounsley S."/>
            <person name="Marri P.R."/>
            <person name="Yu Y."/>
            <person name="He R."/>
            <person name="Sisneros N."/>
            <person name="Goicoechea J.L."/>
            <person name="Lee S.J."/>
            <person name="Angelova A."/>
            <person name="Kudrna D."/>
            <person name="Luo M."/>
            <person name="Affourtit J."/>
            <person name="Desany B."/>
            <person name="Knight J."/>
            <person name="Niazi F."/>
            <person name="Egholm M."/>
            <person name="Wing R.A."/>
        </authorList>
    </citation>
    <scope>NUCLEOTIDE SEQUENCE [LARGE SCALE GENOMIC DNA]</scope>
    <source>
        <strain evidence="2">cv. IRGC 105608</strain>
    </source>
</reference>
<dbReference type="Gramene" id="OBART04G07080.1">
    <property type="protein sequence ID" value="OBART04G07080.1"/>
    <property type="gene ID" value="OBART04G07080"/>
</dbReference>
<dbReference type="InterPro" id="IPR012677">
    <property type="entry name" value="Nucleotide-bd_a/b_plait_sf"/>
</dbReference>
<dbReference type="InterPro" id="IPR021790">
    <property type="entry name" value="PTBP1-like_RRM2"/>
</dbReference>
<protein>
    <recommendedName>
        <fullName evidence="1">PTBP1-like RNA recognition motif 2 domain-containing protein</fullName>
    </recommendedName>
</protein>
<organism evidence="2">
    <name type="scientific">Oryza barthii</name>
    <dbReference type="NCBI Taxonomy" id="65489"/>
    <lineage>
        <taxon>Eukaryota</taxon>
        <taxon>Viridiplantae</taxon>
        <taxon>Streptophyta</taxon>
        <taxon>Embryophyta</taxon>
        <taxon>Tracheophyta</taxon>
        <taxon>Spermatophyta</taxon>
        <taxon>Magnoliopsida</taxon>
        <taxon>Liliopsida</taxon>
        <taxon>Poales</taxon>
        <taxon>Poaceae</taxon>
        <taxon>BOP clade</taxon>
        <taxon>Oryzoideae</taxon>
        <taxon>Oryzeae</taxon>
        <taxon>Oryzinae</taxon>
        <taxon>Oryza</taxon>
    </lineage>
</organism>
<dbReference type="Gene3D" id="3.30.70.330">
    <property type="match status" value="1"/>
</dbReference>
<reference evidence="2" key="2">
    <citation type="submission" date="2015-03" db="UniProtKB">
        <authorList>
            <consortium name="EnsemblPlants"/>
        </authorList>
    </citation>
    <scope>IDENTIFICATION</scope>
</reference>
<accession>A0A0D3FU15</accession>
<dbReference type="HOGENOM" id="CLU_011184_0_0_1"/>